<organism evidence="8 9">
    <name type="scientific">Mycoemilia scoparia</name>
    <dbReference type="NCBI Taxonomy" id="417184"/>
    <lineage>
        <taxon>Eukaryota</taxon>
        <taxon>Fungi</taxon>
        <taxon>Fungi incertae sedis</taxon>
        <taxon>Zoopagomycota</taxon>
        <taxon>Kickxellomycotina</taxon>
        <taxon>Kickxellomycetes</taxon>
        <taxon>Kickxellales</taxon>
        <taxon>Kickxellaceae</taxon>
        <taxon>Mycoemilia</taxon>
    </lineage>
</organism>
<feature type="compositionally biased region" description="Polar residues" evidence="6">
    <location>
        <begin position="37"/>
        <end position="53"/>
    </location>
</feature>
<evidence type="ECO:0000256" key="5">
    <source>
        <dbReference type="ARBA" id="ARBA00023136"/>
    </source>
</evidence>
<comment type="similarity">
    <text evidence="2">Belongs to the CorA metal ion transporter (MIT) (TC 1.A.35) family.</text>
</comment>
<dbReference type="PANTHER" id="PTHR21535:SF51">
    <property type="entry name" value="MANGANESE RESISTANCE PROTEIN MNR2"/>
    <property type="match status" value="1"/>
</dbReference>
<feature type="transmembrane region" description="Helical" evidence="7">
    <location>
        <begin position="974"/>
        <end position="993"/>
    </location>
</feature>
<dbReference type="Gene3D" id="1.20.58.340">
    <property type="entry name" value="Magnesium transport protein CorA, transmembrane region"/>
    <property type="match status" value="2"/>
</dbReference>
<dbReference type="AlphaFoldDB" id="A0A9W7ZUR9"/>
<keyword evidence="9" id="KW-1185">Reference proteome</keyword>
<dbReference type="InterPro" id="IPR045861">
    <property type="entry name" value="CorA_cytoplasmic_dom"/>
</dbReference>
<feature type="region of interest" description="Disordered" evidence="6">
    <location>
        <begin position="72"/>
        <end position="105"/>
    </location>
</feature>
<dbReference type="GO" id="GO:0016020">
    <property type="term" value="C:membrane"/>
    <property type="evidence" value="ECO:0007669"/>
    <property type="project" value="UniProtKB-SubCell"/>
</dbReference>
<keyword evidence="5 7" id="KW-0472">Membrane</keyword>
<feature type="compositionally biased region" description="Polar residues" evidence="6">
    <location>
        <begin position="442"/>
        <end position="451"/>
    </location>
</feature>
<evidence type="ECO:0000256" key="4">
    <source>
        <dbReference type="ARBA" id="ARBA00022989"/>
    </source>
</evidence>
<evidence type="ECO:0000256" key="2">
    <source>
        <dbReference type="ARBA" id="ARBA00009765"/>
    </source>
</evidence>
<feature type="compositionally biased region" description="Low complexity" evidence="6">
    <location>
        <begin position="17"/>
        <end position="26"/>
    </location>
</feature>
<dbReference type="Gene3D" id="3.30.460.20">
    <property type="entry name" value="CorA soluble domain-like"/>
    <property type="match status" value="1"/>
</dbReference>
<proteinExistence type="inferred from homology"/>
<comment type="subcellular location">
    <subcellularLocation>
        <location evidence="1">Membrane</location>
        <topology evidence="1">Multi-pass membrane protein</topology>
    </subcellularLocation>
</comment>
<comment type="caution">
    <text evidence="8">The sequence shown here is derived from an EMBL/GenBank/DDBJ whole genome shotgun (WGS) entry which is preliminary data.</text>
</comment>
<dbReference type="OrthoDB" id="29879at2759"/>
<dbReference type="GO" id="GO:0015095">
    <property type="term" value="F:magnesium ion transmembrane transporter activity"/>
    <property type="evidence" value="ECO:0007669"/>
    <property type="project" value="TreeGrafter"/>
</dbReference>
<sequence length="999" mass="110191">MGNQSHTFQRQHRRSASDGGSSSSNSQVDNEFLSMAVPSSSAVTSRAESGSGDAINSHNDLFLGGKCSDADPAVIPTPNNECDDETGSFTQGFGVSKGDDDDELQSCRKSQSHLNCYSLSGEKHAEVSNTNDSCNNQFHQPPSHQNQNPVNSVNWNVLNHWVRPHLRKQSLLLPHCKGSGNMVNDLGPNSLTHKLLQEQEELARMDELMNNPSRFALYVPGHDVQFANTIADLEIDSKDFAALVHDVYDNPEKESTKPSNNPVDRSSTNNSNNSRAKSDVPLFNITGPSSEPIIHSKTGRLNSNRTSPKAAPRATNPLINNNSGASNSNVTNQKNGGEKMFWLDITAPSEEEMEALANAFGLHSLTIEDIMYEPPSTDKFESFKTYDFICFRALAPAHGFAPQMVNEREKVLRRQSQESARPDIRKSISSFIGGVSPVVRRANTTNTSNIHSKAASLRRRDSSKSRFRVSPSGLKDRIHKSIVSSRRSYDSAYNEIDADGNHNSQSKPGNLHEFSKSIHSEAALAPAEAESYSSAVIGDMDPEKSNLDRCETLHNYYNQNSDGDNAGCQYQGNEQPSNSWNEGYVDYDQEKTVPLFIVLLPRGILTFHNSPLSATRRAISRLIHDSIDTVIIPSYAAYAVMDNVIDELLPVSRLLEIEADAVDELVLILTQGEQADMLRRISTERRKVLWMLRILQGKKEVVRALERRVSERIKFFQTSALHNNSQQLHRGHLGLSPITGPQVYGSGYPMHPVNSQPSLYNNGHNINSHPSMNRHNDALNNTEGGTAVDYGHQINIPGGPAISKTRTQELSASPDMIPTIPGGGGVGRGNLPHSDSLFGLYGLNQHNANHYGNNGTFGGGPKGNAPAPSHQETIPSWGTWTDMSRYLNDIQDHLETMSGSIYHCERILSRANLNFMTRVNLMMTTSTFETNDVMANLTAVTVVFLPLNLVAGLWGMNVTVPSMNSDTNNTIWPFYTILGSMILWAILCAILFYKFKSKM</sequence>
<dbReference type="GO" id="GO:0010961">
    <property type="term" value="P:intracellular magnesium ion homeostasis"/>
    <property type="evidence" value="ECO:0007669"/>
    <property type="project" value="TreeGrafter"/>
</dbReference>
<dbReference type="SUPFAM" id="SSF144083">
    <property type="entry name" value="Magnesium transport protein CorA, transmembrane region"/>
    <property type="match status" value="1"/>
</dbReference>
<evidence type="ECO:0000256" key="1">
    <source>
        <dbReference type="ARBA" id="ARBA00004141"/>
    </source>
</evidence>
<evidence type="ECO:0000256" key="3">
    <source>
        <dbReference type="ARBA" id="ARBA00022692"/>
    </source>
</evidence>
<evidence type="ECO:0000313" key="9">
    <source>
        <dbReference type="Proteomes" id="UP001150538"/>
    </source>
</evidence>
<feature type="compositionally biased region" description="Polar residues" evidence="6">
    <location>
        <begin position="317"/>
        <end position="333"/>
    </location>
</feature>
<evidence type="ECO:0000313" key="8">
    <source>
        <dbReference type="EMBL" id="KAJ1914111.1"/>
    </source>
</evidence>
<gene>
    <name evidence="8" type="primary">ALR1_3</name>
    <name evidence="8" type="ORF">H4219_004929</name>
</gene>
<evidence type="ECO:0000256" key="7">
    <source>
        <dbReference type="SAM" id="Phobius"/>
    </source>
</evidence>
<dbReference type="Proteomes" id="UP001150538">
    <property type="component" value="Unassembled WGS sequence"/>
</dbReference>
<keyword evidence="4 7" id="KW-1133">Transmembrane helix</keyword>
<dbReference type="EMBL" id="JANBPU010000218">
    <property type="protein sequence ID" value="KAJ1914111.1"/>
    <property type="molecule type" value="Genomic_DNA"/>
</dbReference>
<feature type="region of interest" description="Disordered" evidence="6">
    <location>
        <begin position="442"/>
        <end position="473"/>
    </location>
</feature>
<dbReference type="PANTHER" id="PTHR21535">
    <property type="entry name" value="MAGNESIUM AND COBALT TRANSPORT PROTEIN/MITOCHONDRIAL IMPORT INNER MEMBRANE TRANSLOCASE SUBUNIT TIM8"/>
    <property type="match status" value="1"/>
</dbReference>
<keyword evidence="3 7" id="KW-0812">Transmembrane</keyword>
<dbReference type="SUPFAM" id="SSF143865">
    <property type="entry name" value="CorA soluble domain-like"/>
    <property type="match status" value="1"/>
</dbReference>
<dbReference type="InterPro" id="IPR045863">
    <property type="entry name" value="CorA_TM1_TM2"/>
</dbReference>
<evidence type="ECO:0000256" key="6">
    <source>
        <dbReference type="SAM" id="MobiDB-lite"/>
    </source>
</evidence>
<protein>
    <submittedName>
        <fullName evidence="8">Mg(2+) transporter</fullName>
    </submittedName>
</protein>
<reference evidence="8" key="1">
    <citation type="submission" date="2022-07" db="EMBL/GenBank/DDBJ databases">
        <title>Phylogenomic reconstructions and comparative analyses of Kickxellomycotina fungi.</title>
        <authorList>
            <person name="Reynolds N.K."/>
            <person name="Stajich J.E."/>
            <person name="Barry K."/>
            <person name="Grigoriev I.V."/>
            <person name="Crous P."/>
            <person name="Smith M.E."/>
        </authorList>
    </citation>
    <scope>NUCLEOTIDE SEQUENCE</scope>
    <source>
        <strain evidence="8">NBRC 100468</strain>
    </source>
</reference>
<accession>A0A9W7ZUR9</accession>
<feature type="region of interest" description="Disordered" evidence="6">
    <location>
        <begin position="1"/>
        <end position="53"/>
    </location>
</feature>
<dbReference type="Pfam" id="PF01544">
    <property type="entry name" value="CorA"/>
    <property type="match status" value="2"/>
</dbReference>
<feature type="region of interest" description="Disordered" evidence="6">
    <location>
        <begin position="249"/>
        <end position="333"/>
    </location>
</feature>
<dbReference type="InterPro" id="IPR002523">
    <property type="entry name" value="MgTranspt_CorA/ZnTranspt_ZntB"/>
</dbReference>
<name>A0A9W7ZUR9_9FUNG</name>
<feature type="transmembrane region" description="Helical" evidence="7">
    <location>
        <begin position="933"/>
        <end position="954"/>
    </location>
</feature>